<feature type="glycosylation site" description="N-linked (GlcNAc...) asparagine" evidence="12">
    <location>
        <position position="94"/>
    </location>
</feature>
<keyword evidence="5 7" id="KW-0325">Glycoprotein</keyword>
<comment type="caution">
    <text evidence="14">Lacks conserved residue(s) required for the propagation of feature annotation.</text>
</comment>
<keyword evidence="10 15" id="KW-0479">Metal-binding</keyword>
<evidence type="ECO:0000313" key="18">
    <source>
        <dbReference type="Proteomes" id="UP000007648"/>
    </source>
</evidence>
<dbReference type="SUPFAM" id="SSF55486">
    <property type="entry name" value="Metalloproteases ('zincins'), catalytic domain"/>
    <property type="match status" value="1"/>
</dbReference>
<evidence type="ECO:0000256" key="15">
    <source>
        <dbReference type="RuleBase" id="RU361144"/>
    </source>
</evidence>
<evidence type="ECO:0000256" key="9">
    <source>
        <dbReference type="PIRSR" id="PIRSR601548-2"/>
    </source>
</evidence>
<dbReference type="GO" id="GO:0003084">
    <property type="term" value="P:positive regulation of systemic arterial blood pressure"/>
    <property type="evidence" value="ECO:0007669"/>
    <property type="project" value="TreeGrafter"/>
</dbReference>
<feature type="binding site" evidence="13">
    <location>
        <position position="399"/>
    </location>
    <ligand>
        <name>Zn(2+)</name>
        <dbReference type="ChEBI" id="CHEBI:29105"/>
        <label>2</label>
        <note>catalytic</note>
    </ligand>
</feature>
<reference evidence="17" key="3">
    <citation type="submission" date="2025-09" db="UniProtKB">
        <authorList>
            <consortium name="Ensembl"/>
        </authorList>
    </citation>
    <scope>IDENTIFICATION</scope>
</reference>
<evidence type="ECO:0000256" key="2">
    <source>
        <dbReference type="ARBA" id="ARBA00008139"/>
    </source>
</evidence>
<reference evidence="17" key="2">
    <citation type="submission" date="2025-08" db="UniProtKB">
        <authorList>
            <consortium name="Ensembl"/>
        </authorList>
    </citation>
    <scope>IDENTIFICATION</scope>
</reference>
<feature type="binding site" evidence="13">
    <location>
        <position position="375"/>
    </location>
    <ligand>
        <name>Zn(2+)</name>
        <dbReference type="ChEBI" id="CHEBI:29105"/>
        <label>2</label>
        <note>catalytic</note>
    </ligand>
</feature>
<evidence type="ECO:0000256" key="6">
    <source>
        <dbReference type="PIRSR" id="PIRSR601548-1"/>
    </source>
</evidence>
<evidence type="ECO:0000256" key="13">
    <source>
        <dbReference type="PIRSR" id="PIRSR601548-8"/>
    </source>
</evidence>
<keyword evidence="16" id="KW-0472">Membrane</keyword>
<feature type="disulfide bond" evidence="11">
    <location>
        <begin position="526"/>
        <end position="538"/>
    </location>
</feature>
<keyword evidence="16" id="KW-0812">Transmembrane</keyword>
<keyword evidence="18" id="KW-1185">Reference proteome</keyword>
<feature type="active site" description="Proton acceptor 2" evidence="8">
    <location>
        <position position="372"/>
    </location>
</feature>
<keyword evidence="15" id="KW-0645">Protease</keyword>
<dbReference type="GO" id="GO:0008237">
    <property type="term" value="F:metallopeptidase activity"/>
    <property type="evidence" value="ECO:0007669"/>
    <property type="project" value="UniProtKB-KW"/>
</dbReference>
<dbReference type="GO" id="GO:0006508">
    <property type="term" value="P:proteolysis"/>
    <property type="evidence" value="ECO:0007669"/>
    <property type="project" value="UniProtKB-KW"/>
</dbReference>
<evidence type="ECO:0000256" key="3">
    <source>
        <dbReference type="ARBA" id="ARBA00022729"/>
    </source>
</evidence>
<feature type="glycosylation site" description="N-linked (GlcNAc...) asparagine; partial" evidence="7">
    <location>
        <position position="574"/>
    </location>
</feature>
<keyword evidence="15" id="KW-0121">Carboxypeptidase</keyword>
<protein>
    <recommendedName>
        <fullName evidence="15">Angiotensin-converting enzyme</fullName>
        <ecNumber evidence="15">3.4.-.-</ecNumber>
    </recommendedName>
</protein>
<keyword evidence="16" id="KW-1133">Transmembrane helix</keyword>
<dbReference type="CDD" id="cd06461">
    <property type="entry name" value="M2_ACE"/>
    <property type="match status" value="1"/>
</dbReference>
<evidence type="ECO:0000256" key="12">
    <source>
        <dbReference type="PIRSR" id="PIRSR601548-5"/>
    </source>
</evidence>
<keyword evidence="10 15" id="KW-0862">Zinc</keyword>
<keyword evidence="15" id="KW-0482">Metalloprotease</keyword>
<evidence type="ECO:0000256" key="4">
    <source>
        <dbReference type="ARBA" id="ARBA00023157"/>
    </source>
</evidence>
<dbReference type="GeneTree" id="ENSGT00940000163921"/>
<reference evidence="17 18" key="1">
    <citation type="journal article" date="2011" name="Proc. Natl. Acad. Sci. U.S.A.">
        <title>Genetic diversity and population structure of the endangered marsupial Sarcophilus harrisii (Tasmanian devil).</title>
        <authorList>
            <person name="Miller W."/>
            <person name="Hayes V.M."/>
            <person name="Ratan A."/>
            <person name="Petersen D.C."/>
            <person name="Wittekindt N.E."/>
            <person name="Miller J."/>
            <person name="Walenz B."/>
            <person name="Knight J."/>
            <person name="Qi J."/>
            <person name="Zhao F."/>
            <person name="Wang Q."/>
            <person name="Bedoya-Reina O.C."/>
            <person name="Katiyar N."/>
            <person name="Tomsho L.P."/>
            <person name="Kasson L.M."/>
            <person name="Hardie R.A."/>
            <person name="Woodbridge P."/>
            <person name="Tindall E.A."/>
            <person name="Bertelsen M.F."/>
            <person name="Dixon D."/>
            <person name="Pyecroft S."/>
            <person name="Helgen K.M."/>
            <person name="Lesk A.M."/>
            <person name="Pringle T.H."/>
            <person name="Patterson N."/>
            <person name="Zhang Y."/>
            <person name="Kreiss A."/>
            <person name="Woods G.M."/>
            <person name="Jones M.E."/>
            <person name="Schuster S.C."/>
        </authorList>
    </citation>
    <scope>NUCLEOTIDE SEQUENCE [LARGE SCALE GENOMIC DNA]</scope>
</reference>
<feature type="active site" description="Proton donor 1" evidence="6">
    <location>
        <position position="501"/>
    </location>
</feature>
<keyword evidence="15" id="KW-0378">Hydrolase</keyword>
<evidence type="ECO:0000256" key="16">
    <source>
        <dbReference type="SAM" id="Phobius"/>
    </source>
</evidence>
<feature type="binding site" evidence="10">
    <location>
        <position position="375"/>
    </location>
    <ligand>
        <name>Zn(2+)</name>
        <dbReference type="ChEBI" id="CHEBI:29105"/>
        <label>1</label>
        <note>catalytic</note>
    </ligand>
</feature>
<feature type="transmembrane region" description="Helical" evidence="16">
    <location>
        <begin position="635"/>
        <end position="656"/>
    </location>
</feature>
<feature type="transmembrane region" description="Helical" evidence="16">
    <location>
        <begin position="685"/>
        <end position="706"/>
    </location>
</feature>
<dbReference type="InterPro" id="IPR001548">
    <property type="entry name" value="Peptidase_M2"/>
</dbReference>
<evidence type="ECO:0000256" key="10">
    <source>
        <dbReference type="PIRSR" id="PIRSR601548-3"/>
    </source>
</evidence>
<keyword evidence="4 11" id="KW-1015">Disulfide bond</keyword>
<dbReference type="AlphaFoldDB" id="A0A7N4V350"/>
<feature type="glycosylation site" description="N-linked (GlcNAc...) asparagine" evidence="7">
    <location>
        <position position="60"/>
    </location>
</feature>
<feature type="binding site" evidence="10">
    <location>
        <position position="371"/>
    </location>
    <ligand>
        <name>Zn(2+)</name>
        <dbReference type="ChEBI" id="CHEBI:29105"/>
        <label>1</label>
        <note>catalytic</note>
    </ligand>
</feature>
<evidence type="ECO:0000256" key="8">
    <source>
        <dbReference type="PIRSR" id="PIRSR601548-11"/>
    </source>
</evidence>
<feature type="disulfide bond" evidence="11">
    <location>
        <begin position="140"/>
        <end position="146"/>
    </location>
</feature>
<evidence type="ECO:0000256" key="7">
    <source>
        <dbReference type="PIRSR" id="PIRSR601548-10"/>
    </source>
</evidence>
<gene>
    <name evidence="17" type="primary">LOC100932800</name>
</gene>
<feature type="binding site" evidence="9">
    <location>
        <position position="510"/>
    </location>
    <ligand>
        <name>chloride</name>
        <dbReference type="ChEBI" id="CHEBI:17996"/>
        <label>1</label>
    </ligand>
</feature>
<dbReference type="GO" id="GO:0046872">
    <property type="term" value="F:metal ion binding"/>
    <property type="evidence" value="ECO:0007669"/>
    <property type="project" value="UniProtKB-KW"/>
</dbReference>
<feature type="binding site" evidence="13">
    <location>
        <position position="371"/>
    </location>
    <ligand>
        <name>Zn(2+)</name>
        <dbReference type="ChEBI" id="CHEBI:29105"/>
        <label>2</label>
        <note>catalytic</note>
    </ligand>
</feature>
<proteinExistence type="inferred from homology"/>
<dbReference type="PANTHER" id="PTHR10514">
    <property type="entry name" value="ANGIOTENSIN-CONVERTING ENZYME"/>
    <property type="match status" value="1"/>
</dbReference>
<comment type="similarity">
    <text evidence="2 14 15">Belongs to the peptidase M2 family.</text>
</comment>
<evidence type="ECO:0000256" key="11">
    <source>
        <dbReference type="PIRSR" id="PIRSR601548-4"/>
    </source>
</evidence>
<dbReference type="Ensembl" id="ENSSHAT00000035760.1">
    <property type="protein sequence ID" value="ENSSHAP00000035219.1"/>
    <property type="gene ID" value="ENSSHAG00000010903.2"/>
</dbReference>
<feature type="disulfide bond" evidence="11 14">
    <location>
        <begin position="340"/>
        <end position="358"/>
    </location>
</feature>
<accession>A0A7N4V350</accession>
<dbReference type="Pfam" id="PF01401">
    <property type="entry name" value="Peptidase_M2"/>
    <property type="match status" value="1"/>
</dbReference>
<sequence length="730" mass="85072">MGLPYFYFTVVGNYTQSHRTFLKKESENESEANKFLDEYNNTTQSVWNAYTEAVWNYTTNITEYNRQQMLKKSFLTAQHTLYYGTKARHFNTTNFTSPLLKRMLWKLKEMERASLPENDLKEYNELLTNMETIYNAADVCLEKGPCIPLEPDLSEVMASSRDYDELLWAWQGWRDTVGQQLRPIYSRYVELSNKAAKLNGHTDTGDSWRVVYESPTLEKDLEQLYHEMKPLYLNLHAYVRRALYHYYGSQHISLRGPIPAHLLGNMWAQSWTNIIDLVIPFPSSTQMDATMAMKSQRWTPIKMFEEADKFFQSLGLLPVLPEFWVKSMLEKPLDGREVSCQTSSWDFYNGKDFRVKQCTEVNMEDLLSVFHEMGHIQYFMQYKDLPVVLREGANPGFHEAMGDVVALSVSTPSYLHNSELLITQIEDYESEINFLMSIALEKVAFIPFSYLMDQFRWKIFDGRISKEDYNQEWWNLRLKYQGICPPLPRSEEDFDAGSKFHIPGNVPYIRYFISSVIQFQFHEAVCKASGFTGPLHKCNIYNSQEAGKLLGDVMKLGFSKPWPEAMKMITGQYNMSAKSLMKYFKPLLDWLVAENIRQEEILGWPEFGCLISDGKRKVSFLALNLDNVNATAGQWVLLTLCLFLVLIIAVLLYKVLFKGKMSSPNKEGMFLWIPMKIQNVIRSQYLLFSLSLFLLLFVVILFVHIFTISSRKPWKIIQHRVQSKMLESSD</sequence>
<organism evidence="17 18">
    <name type="scientific">Sarcophilus harrisii</name>
    <name type="common">Tasmanian devil</name>
    <name type="synonym">Sarcophilus laniarius</name>
    <dbReference type="NCBI Taxonomy" id="9305"/>
    <lineage>
        <taxon>Eukaryota</taxon>
        <taxon>Metazoa</taxon>
        <taxon>Chordata</taxon>
        <taxon>Craniata</taxon>
        <taxon>Vertebrata</taxon>
        <taxon>Euteleostomi</taxon>
        <taxon>Mammalia</taxon>
        <taxon>Metatheria</taxon>
        <taxon>Dasyuromorphia</taxon>
        <taxon>Dasyuridae</taxon>
        <taxon>Sarcophilus</taxon>
    </lineage>
</organism>
<comment type="cofactor">
    <cofactor evidence="1">
        <name>chloride</name>
        <dbReference type="ChEBI" id="CHEBI:17996"/>
    </cofactor>
</comment>
<dbReference type="GO" id="GO:0005886">
    <property type="term" value="C:plasma membrane"/>
    <property type="evidence" value="ECO:0007669"/>
    <property type="project" value="TreeGrafter"/>
</dbReference>
<dbReference type="PANTHER" id="PTHR10514:SF41">
    <property type="entry name" value="ANGIOTENSIN-CONVERTING ENZYME-LIKE PROTEIN ACE3"/>
    <property type="match status" value="1"/>
</dbReference>
<dbReference type="InParanoid" id="A0A7N4V350"/>
<dbReference type="GO" id="GO:0004180">
    <property type="term" value="F:carboxypeptidase activity"/>
    <property type="evidence" value="ECO:0007669"/>
    <property type="project" value="UniProtKB-KW"/>
</dbReference>
<dbReference type="Gene3D" id="1.10.1370.30">
    <property type="match status" value="1"/>
</dbReference>
<evidence type="ECO:0000313" key="17">
    <source>
        <dbReference type="Ensembl" id="ENSSHAP00000035219.1"/>
    </source>
</evidence>
<feature type="binding site" evidence="10">
    <location>
        <position position="399"/>
    </location>
    <ligand>
        <name>Zn(2+)</name>
        <dbReference type="ChEBI" id="CHEBI:29105"/>
        <label>1</label>
        <note>catalytic</note>
    </ligand>
</feature>
<evidence type="ECO:0000256" key="5">
    <source>
        <dbReference type="ARBA" id="ARBA00023180"/>
    </source>
</evidence>
<feature type="binding site" evidence="9">
    <location>
        <position position="212"/>
    </location>
    <ligand>
        <name>chloride</name>
        <dbReference type="ChEBI" id="CHEBI:17996"/>
        <label>1</label>
    </ligand>
</feature>
<dbReference type="GO" id="GO:0003081">
    <property type="term" value="P:regulation of systemic arterial blood pressure by renin-angiotensin"/>
    <property type="evidence" value="ECO:0007669"/>
    <property type="project" value="TreeGrafter"/>
</dbReference>
<dbReference type="PRINTS" id="PR00791">
    <property type="entry name" value="PEPDIPTASEA"/>
</dbReference>
<dbReference type="EC" id="3.4.-.-" evidence="15"/>
<keyword evidence="3" id="KW-0732">Signal</keyword>
<dbReference type="GO" id="GO:0001669">
    <property type="term" value="C:acrosomal vesicle"/>
    <property type="evidence" value="ECO:0007669"/>
    <property type="project" value="Ensembl"/>
</dbReference>
<evidence type="ECO:0000256" key="14">
    <source>
        <dbReference type="PROSITE-ProRule" id="PRU01355"/>
    </source>
</evidence>
<dbReference type="GO" id="GO:0008241">
    <property type="term" value="F:peptidyl-dipeptidase activity"/>
    <property type="evidence" value="ECO:0007669"/>
    <property type="project" value="UniProtKB-EC"/>
</dbReference>
<evidence type="ECO:0000256" key="1">
    <source>
        <dbReference type="ARBA" id="ARBA00001923"/>
    </source>
</evidence>
<dbReference type="Proteomes" id="UP000007648">
    <property type="component" value="Unassembled WGS sequence"/>
</dbReference>
<feature type="active site" description="Proton donor 2" evidence="8">
    <location>
        <position position="501"/>
    </location>
</feature>
<feature type="active site" description="Proton acceptor 1" evidence="6">
    <location>
        <position position="372"/>
    </location>
</feature>
<comment type="cofactor">
    <cofactor evidence="15">
        <name>Zn(2+)</name>
        <dbReference type="ChEBI" id="CHEBI:29105"/>
    </cofactor>
    <text evidence="15">Binds 1 zinc ion per subunit.</text>
</comment>
<name>A0A7N4V350_SARHA</name>
<dbReference type="PROSITE" id="PS52011">
    <property type="entry name" value="PEPTIDASE_M2"/>
    <property type="match status" value="1"/>
</dbReference>